<feature type="region of interest" description="Disordered" evidence="1">
    <location>
        <begin position="73"/>
        <end position="100"/>
    </location>
</feature>
<sequence>MTPTASLVSWTVAEHQVHPAFPVPYTLVLVELDDAPQVRWAGYLQGRPDLRAGMRMRAAFVSPADGVTLVNWVPDPDEGESDERNADHGAPFEVSDNALS</sequence>
<dbReference type="Proteomes" id="UP001300745">
    <property type="component" value="Unassembled WGS sequence"/>
</dbReference>
<evidence type="ECO:0000313" key="3">
    <source>
        <dbReference type="EMBL" id="MCX2937277.1"/>
    </source>
</evidence>
<protein>
    <submittedName>
        <fullName evidence="3">OB-fold domain-containing protein</fullName>
    </submittedName>
</protein>
<organism evidence="3 4">
    <name type="scientific">Mycobacterium pinniadriaticum</name>
    <dbReference type="NCBI Taxonomy" id="2994102"/>
    <lineage>
        <taxon>Bacteria</taxon>
        <taxon>Bacillati</taxon>
        <taxon>Actinomycetota</taxon>
        <taxon>Actinomycetes</taxon>
        <taxon>Mycobacteriales</taxon>
        <taxon>Mycobacteriaceae</taxon>
        <taxon>Mycobacterium</taxon>
    </lineage>
</organism>
<proteinExistence type="predicted"/>
<comment type="caution">
    <text evidence="3">The sequence shown here is derived from an EMBL/GenBank/DDBJ whole genome shotgun (WGS) entry which is preliminary data.</text>
</comment>
<evidence type="ECO:0000256" key="1">
    <source>
        <dbReference type="SAM" id="MobiDB-lite"/>
    </source>
</evidence>
<evidence type="ECO:0000259" key="2">
    <source>
        <dbReference type="Pfam" id="PF01796"/>
    </source>
</evidence>
<keyword evidence="4" id="KW-1185">Reference proteome</keyword>
<accession>A0ABT3SCN7</accession>
<feature type="domain" description="ChsH2 C-terminal OB-fold" evidence="2">
    <location>
        <begin position="3"/>
        <end position="61"/>
    </location>
</feature>
<dbReference type="SUPFAM" id="SSF50249">
    <property type="entry name" value="Nucleic acid-binding proteins"/>
    <property type="match status" value="1"/>
</dbReference>
<dbReference type="EMBL" id="JAPJDO010000007">
    <property type="protein sequence ID" value="MCX2937277.1"/>
    <property type="molecule type" value="Genomic_DNA"/>
</dbReference>
<dbReference type="InterPro" id="IPR002878">
    <property type="entry name" value="ChsH2_C"/>
</dbReference>
<reference evidence="3 4" key="1">
    <citation type="submission" date="2022-11" db="EMBL/GenBank/DDBJ databases">
        <title>Mycobacterium sp. nov.</title>
        <authorList>
            <person name="Papic B."/>
            <person name="Spicic S."/>
            <person name="Duvnjak S."/>
        </authorList>
    </citation>
    <scope>NUCLEOTIDE SEQUENCE [LARGE SCALE GENOMIC DNA]</scope>
    <source>
        <strain evidence="3 4">CVI_P4</strain>
    </source>
</reference>
<gene>
    <name evidence="3" type="ORF">ORI27_11225</name>
</gene>
<dbReference type="InterPro" id="IPR012340">
    <property type="entry name" value="NA-bd_OB-fold"/>
</dbReference>
<dbReference type="Pfam" id="PF01796">
    <property type="entry name" value="OB_ChsH2_C"/>
    <property type="match status" value="1"/>
</dbReference>
<evidence type="ECO:0000313" key="4">
    <source>
        <dbReference type="Proteomes" id="UP001300745"/>
    </source>
</evidence>
<name>A0ABT3SCN7_9MYCO</name>
<dbReference type="RefSeq" id="WP_265996924.1">
    <property type="nucleotide sequence ID" value="NZ_JAPJDN010000007.1"/>
</dbReference>